<evidence type="ECO:0000313" key="3">
    <source>
        <dbReference type="Proteomes" id="UP000203507"/>
    </source>
</evidence>
<proteinExistence type="predicted"/>
<dbReference type="KEGG" id="vg:32878325"/>
<protein>
    <submittedName>
        <fullName evidence="2">Immunoglobulin-like motif protein</fullName>
    </submittedName>
</protein>
<dbReference type="GeneID" id="32878325"/>
<dbReference type="RefSeq" id="YP_009362500.1">
    <property type="nucleotide sequence ID" value="NC_034618.1"/>
</dbReference>
<keyword evidence="3" id="KW-1185">Reference proteome</keyword>
<dbReference type="Proteomes" id="UP000203507">
    <property type="component" value="Segment"/>
</dbReference>
<dbReference type="EMBL" id="KX832224">
    <property type="protein sequence ID" value="ARR28991.1"/>
    <property type="molecule type" value="Genomic_DNA"/>
</dbReference>
<feature type="region of interest" description="Disordered" evidence="1">
    <location>
        <begin position="120"/>
        <end position="186"/>
    </location>
</feature>
<accession>A0A1X9T5K9</accession>
<sequence length="186" mass="21959">MVFLYCFMRLSILRLKGRMGIPWPYACAQTRLRPPLTFTTRRRRVMELWPRWSAPARPQAHSDTRTHLHAPPLTFTTRKRQPRNFGPHNVRLRGPRRIPTLARTFTPALDLLLKAKPRKRQAWNLGPHNVRLRGPRLNRKHKPRQTKPVRLEISRPPLTSCHDLTRKPTHSTDRQTPRGKHRAVQD</sequence>
<organism evidence="2">
    <name type="scientific">Ranid herpesvirus 3</name>
    <dbReference type="NCBI Taxonomy" id="1987509"/>
    <lineage>
        <taxon>Viruses</taxon>
        <taxon>Duplodnaviria</taxon>
        <taxon>Heunggongvirae</taxon>
        <taxon>Peploviricota</taxon>
        <taxon>Herviviricetes</taxon>
        <taxon>Herpesvirales</taxon>
        <taxon>Alloherpesviridae</taxon>
        <taxon>Batravirus</taxon>
        <taxon>Batravirus ranidallo3</taxon>
    </lineage>
</organism>
<feature type="compositionally biased region" description="Basic residues" evidence="1">
    <location>
        <begin position="177"/>
        <end position="186"/>
    </location>
</feature>
<feature type="compositionally biased region" description="Basic and acidic residues" evidence="1">
    <location>
        <begin position="163"/>
        <end position="176"/>
    </location>
</feature>
<name>A0A1X9T5K9_9VIRU</name>
<reference evidence="2" key="1">
    <citation type="journal article" date="2017" name="Vet. Pathol.">
        <title>Ranid Herpesvirus 3 and Proliferative Dermatitis in Free-Ranging Wild Common Frogs (Rana Temporaria).</title>
        <authorList>
            <person name="Origgi F.C."/>
            <person name="Schmidt B.R."/>
            <person name="Lohmann P."/>
            <person name="Otten P."/>
            <person name="Akdesir E."/>
            <person name="Gaschen V."/>
            <person name="Aguilar-Bultet L."/>
            <person name="Wahli T."/>
            <person name="Sattler U."/>
            <person name="Stoffel M.H."/>
        </authorList>
    </citation>
    <scope>NUCLEOTIDE SEQUENCE [LARGE SCALE GENOMIC DNA]</scope>
    <source>
        <strain evidence="2">FO1_2015</strain>
    </source>
</reference>
<evidence type="ECO:0000256" key="1">
    <source>
        <dbReference type="SAM" id="MobiDB-lite"/>
    </source>
</evidence>
<feature type="compositionally biased region" description="Basic residues" evidence="1">
    <location>
        <begin position="130"/>
        <end position="147"/>
    </location>
</feature>
<evidence type="ECO:0000313" key="2">
    <source>
        <dbReference type="EMBL" id="ARR28991.1"/>
    </source>
</evidence>